<feature type="signal peptide" evidence="1">
    <location>
        <begin position="1"/>
        <end position="26"/>
    </location>
</feature>
<dbReference type="AlphaFoldDB" id="A0A951Q6B4"/>
<evidence type="ECO:0000313" key="3">
    <source>
        <dbReference type="Proteomes" id="UP000715781"/>
    </source>
</evidence>
<evidence type="ECO:0000256" key="1">
    <source>
        <dbReference type="SAM" id="SignalP"/>
    </source>
</evidence>
<gene>
    <name evidence="2" type="ORF">KME32_31725</name>
</gene>
<protein>
    <submittedName>
        <fullName evidence="2">Uncharacterized protein</fullName>
    </submittedName>
</protein>
<evidence type="ECO:0000313" key="2">
    <source>
        <dbReference type="EMBL" id="MBW4565573.1"/>
    </source>
</evidence>
<dbReference type="EMBL" id="JAHHHN010000041">
    <property type="protein sequence ID" value="MBW4565573.1"/>
    <property type="molecule type" value="Genomic_DNA"/>
</dbReference>
<keyword evidence="1" id="KW-0732">Signal</keyword>
<proteinExistence type="predicted"/>
<accession>A0A951Q6B4</accession>
<dbReference type="Proteomes" id="UP000715781">
    <property type="component" value="Unassembled WGS sequence"/>
</dbReference>
<reference evidence="2" key="2">
    <citation type="journal article" date="2022" name="Microbiol. Resour. Announc.">
        <title>Metagenome Sequencing to Explore Phylogenomics of Terrestrial Cyanobacteria.</title>
        <authorList>
            <person name="Ward R.D."/>
            <person name="Stajich J.E."/>
            <person name="Johansen J.R."/>
            <person name="Huntemann M."/>
            <person name="Clum A."/>
            <person name="Foster B."/>
            <person name="Foster B."/>
            <person name="Roux S."/>
            <person name="Palaniappan K."/>
            <person name="Varghese N."/>
            <person name="Mukherjee S."/>
            <person name="Reddy T.B.K."/>
            <person name="Daum C."/>
            <person name="Copeland A."/>
            <person name="Chen I.A."/>
            <person name="Ivanova N.N."/>
            <person name="Kyrpides N.C."/>
            <person name="Shapiro N."/>
            <person name="Eloe-Fadrosh E.A."/>
            <person name="Pietrasiak N."/>
        </authorList>
    </citation>
    <scope>NUCLEOTIDE SEQUENCE</scope>
    <source>
        <strain evidence="2">JT2-VF2</strain>
    </source>
</reference>
<sequence length="511" mass="54431">MKKIILCLMSLSVALCLILFSEQTYARNSGYEVWLSDQGNTQGITASSPNGLYGGKVRIYDSADLEQNPPINNPLVLDVVTDLFPNALLTTGSDVNRIHGIIPTSDYKYMTLNFVASGHLGIVDGETKQPVCLFRSTATSTGRQNHMSTISKDGTKILIANQSGRMLERVDIQKNTAGQVTGFNYNADGSIDMVGGTGRVLNQPIAVDVNLGDNISCTVTGQVADGQSSSTPNGNPKQAAGVRPTNTVICPIISDNSQHAYVTLGGGGMFVVDITTAPMKIVAEYDLNVVHAAGCGGQSADGFMILNTGTSAPNVSEFTLYRFTQDYPLAPNYNQPNQPLPVAVWADPDNGKIILGNNRDAHGMVIVKNLSSGEDKYLHQFDRVRNNAEVFQMNPPWENLHLRHEGTYSLTTTGSCGTTLGAEQSNDPTPDLADLSLGNNGDKIYVALRGPNPLTIAHAAAGSCPGLGIIKLSPNNKSGELTNVLPTMIISGDSTKNLSDPHGAIVRQKLN</sequence>
<comment type="caution">
    <text evidence="2">The sequence shown here is derived from an EMBL/GenBank/DDBJ whole genome shotgun (WGS) entry which is preliminary data.</text>
</comment>
<dbReference type="SUPFAM" id="SSF82171">
    <property type="entry name" value="DPP6 N-terminal domain-like"/>
    <property type="match status" value="1"/>
</dbReference>
<reference evidence="2" key="1">
    <citation type="submission" date="2021-05" db="EMBL/GenBank/DDBJ databases">
        <authorList>
            <person name="Pietrasiak N."/>
            <person name="Ward R."/>
            <person name="Stajich J.E."/>
            <person name="Kurbessoian T."/>
        </authorList>
    </citation>
    <scope>NUCLEOTIDE SEQUENCE</scope>
    <source>
        <strain evidence="2">JT2-VF2</strain>
    </source>
</reference>
<organism evidence="2 3">
    <name type="scientific">Mojavia pulchra JT2-VF2</name>
    <dbReference type="NCBI Taxonomy" id="287848"/>
    <lineage>
        <taxon>Bacteria</taxon>
        <taxon>Bacillati</taxon>
        <taxon>Cyanobacteriota</taxon>
        <taxon>Cyanophyceae</taxon>
        <taxon>Nostocales</taxon>
        <taxon>Nostocaceae</taxon>
    </lineage>
</organism>
<feature type="chain" id="PRO_5037797458" evidence="1">
    <location>
        <begin position="27"/>
        <end position="511"/>
    </location>
</feature>
<name>A0A951Q6B4_9NOST</name>